<protein>
    <recommendedName>
        <fullName evidence="2">Lipoprotein</fullName>
    </recommendedName>
</protein>
<accession>A0A383AVF1</accession>
<dbReference type="PROSITE" id="PS51257">
    <property type="entry name" value="PROKAR_LIPOPROTEIN"/>
    <property type="match status" value="1"/>
</dbReference>
<proteinExistence type="predicted"/>
<organism evidence="1">
    <name type="scientific">marine metagenome</name>
    <dbReference type="NCBI Taxonomy" id="408172"/>
    <lineage>
        <taxon>unclassified sequences</taxon>
        <taxon>metagenomes</taxon>
        <taxon>ecological metagenomes</taxon>
    </lineage>
</organism>
<gene>
    <name evidence="1" type="ORF">METZ01_LOCUS464354</name>
</gene>
<dbReference type="InterPro" id="IPR027375">
    <property type="entry name" value="DKNYY"/>
</dbReference>
<evidence type="ECO:0000313" key="1">
    <source>
        <dbReference type="EMBL" id="SVE11500.1"/>
    </source>
</evidence>
<dbReference type="AlphaFoldDB" id="A0A383AVF1"/>
<name>A0A383AVF1_9ZZZZ</name>
<dbReference type="Pfam" id="PF13644">
    <property type="entry name" value="DKNYY"/>
    <property type="match status" value="1"/>
</dbReference>
<reference evidence="1" key="1">
    <citation type="submission" date="2018-05" db="EMBL/GenBank/DDBJ databases">
        <authorList>
            <person name="Lanie J.A."/>
            <person name="Ng W.-L."/>
            <person name="Kazmierczak K.M."/>
            <person name="Andrzejewski T.M."/>
            <person name="Davidsen T.M."/>
            <person name="Wayne K.J."/>
            <person name="Tettelin H."/>
            <person name="Glass J.I."/>
            <person name="Rusch D."/>
            <person name="Podicherti R."/>
            <person name="Tsui H.-C.T."/>
            <person name="Winkler M.E."/>
        </authorList>
    </citation>
    <scope>NUCLEOTIDE SEQUENCE</scope>
</reference>
<dbReference type="EMBL" id="UINC01195090">
    <property type="protein sequence ID" value="SVE11500.1"/>
    <property type="molecule type" value="Genomic_DNA"/>
</dbReference>
<sequence>MKVIITYLIVVFSAFGCYSQGESKNDNLNSVHNSYEPIRDGLYKDNKGNVYFKALDASNRNKLVDRFIYMVYSNKFGVDGIKEMKDVVDSESFKSMGSYYYQDKNHIYYFHVMSDGGTMSIIDEAIHKTFKVFKHSMYGVDSQSAFYRGAKIAGVDISTFEPIIIESEGQKIGWHAKDKNSYYNGYNVMSENEISELKEEIKRLTTKPKLH</sequence>
<evidence type="ECO:0008006" key="2">
    <source>
        <dbReference type="Google" id="ProtNLM"/>
    </source>
</evidence>